<dbReference type="Gene3D" id="3.40.630.10">
    <property type="entry name" value="Zn peptidases"/>
    <property type="match status" value="1"/>
</dbReference>
<dbReference type="SUPFAM" id="SSF101821">
    <property type="entry name" value="Aminopeptidase/glucanase lid domain"/>
    <property type="match status" value="1"/>
</dbReference>
<dbReference type="InterPro" id="IPR051464">
    <property type="entry name" value="Peptidase_M42_aminopept"/>
</dbReference>
<dbReference type="GO" id="GO:0004177">
    <property type="term" value="F:aminopeptidase activity"/>
    <property type="evidence" value="ECO:0007669"/>
    <property type="project" value="UniProtKB-KW"/>
</dbReference>
<evidence type="ECO:0000313" key="9">
    <source>
        <dbReference type="Proteomes" id="UP000267858"/>
    </source>
</evidence>
<keyword evidence="4" id="KW-0479">Metal-binding</keyword>
<dbReference type="AlphaFoldDB" id="A0A6D2G5V1"/>
<sequence length="707" mass="77187">MTRLTSLRQWLTERQLDAVLISSRPNKQPHLGISSSSGFVLISRQRAHILVDARYYADVKARANGYCIHLLGGQQTLTSLVNQIIAAENLQTVGFEGAQVSWETARRWQTELRATMISVSIDALRRIKTAVEIDRIREACRIADAGAEHIRRFIAPGQSEREIAAELEWFMRQRGAEKASFDTIVASGWRGALPHGKASDKIVAAGEWITLDFGALYQGYCSDMTRTFLVPGAGAPQEHPLFPVYHIVLEAQLAAIAAIRPGARCLTVDAAARDVIDRAGYGEFFAHNTGHSIGIEVHEDPRFSPDDHTVLVPGMLLTVEPGIYLPEQGRGTYRRCCTGHAGRRGSALFHAENRITDRSRMMDLSLLKALCEADAIAASEQEVRQILLDEADRLHKEVRFDGLGSVLIRLNASDGPKVMICAHMDEVGFMVRSISGEGAIDVLPVGNVRMAARQLQPVRITTREECKIPGLLDGERSGNEVNGLRVDIGARSYDEVIQAGIRPGDRVTFDSAFQVLPHQRVMGKAFDDRLGCYLLIALLREWHDAQLPAEIWLAASSSEEVGLRGGQTAARAVAPDLAIVLDTACWAKNFDYGAANHRQIGQGPMLVLSDKSLIAPPKLTAWIESIAAQAEIPLQLDMFSNGGTDGGAVHLSGTGIPTVVLGPATRHGHCAASIADCRDILQTQQLLSALITGFTRDTVARLTDFRC</sequence>
<dbReference type="PANTHER" id="PTHR32481">
    <property type="entry name" value="AMINOPEPTIDASE"/>
    <property type="match status" value="1"/>
</dbReference>
<dbReference type="NCBIfam" id="NF007310">
    <property type="entry name" value="PRK09795.1"/>
    <property type="match status" value="1"/>
</dbReference>
<dbReference type="GO" id="GO:0046872">
    <property type="term" value="F:metal ion binding"/>
    <property type="evidence" value="ECO:0007669"/>
    <property type="project" value="UniProtKB-KW"/>
</dbReference>
<gene>
    <name evidence="8" type="primary">ypdE</name>
    <name evidence="8" type="ORF">NCTC5773_01555</name>
</gene>
<evidence type="ECO:0000256" key="4">
    <source>
        <dbReference type="ARBA" id="ARBA00022723"/>
    </source>
</evidence>
<dbReference type="Gene3D" id="2.40.30.40">
    <property type="entry name" value="Peptidase M42, domain 2"/>
    <property type="match status" value="1"/>
</dbReference>
<dbReference type="Pfam" id="PF00557">
    <property type="entry name" value="Peptidase_M24"/>
    <property type="match status" value="1"/>
</dbReference>
<accession>A0A6D2G5V1</accession>
<dbReference type="CDD" id="cd01092">
    <property type="entry name" value="APP-like"/>
    <property type="match status" value="1"/>
</dbReference>
<dbReference type="Proteomes" id="UP000267858">
    <property type="component" value="Chromosome"/>
</dbReference>
<dbReference type="Pfam" id="PF05343">
    <property type="entry name" value="Peptidase_M42"/>
    <property type="match status" value="1"/>
</dbReference>
<evidence type="ECO:0000256" key="5">
    <source>
        <dbReference type="ARBA" id="ARBA00022801"/>
    </source>
</evidence>
<dbReference type="PANTHER" id="PTHR32481:SF0">
    <property type="entry name" value="AMINOPEPTIDASE YPDE-RELATED"/>
    <property type="match status" value="1"/>
</dbReference>
<dbReference type="InterPro" id="IPR023367">
    <property type="entry name" value="Peptidase_M42_dom2"/>
</dbReference>
<evidence type="ECO:0000256" key="1">
    <source>
        <dbReference type="ARBA" id="ARBA00006272"/>
    </source>
</evidence>
<dbReference type="EC" id="3.4.11.-" evidence="8"/>
<dbReference type="CDD" id="cd05638">
    <property type="entry name" value="M42"/>
    <property type="match status" value="1"/>
</dbReference>
<feature type="domain" description="Creatinase N-terminal" evidence="7">
    <location>
        <begin position="3"/>
        <end position="126"/>
    </location>
</feature>
<keyword evidence="2 8" id="KW-0031">Aminopeptidase</keyword>
<dbReference type="NCBIfam" id="NF007421">
    <property type="entry name" value="PRK09961.1"/>
    <property type="match status" value="1"/>
</dbReference>
<reference evidence="8 9" key="1">
    <citation type="submission" date="2018-12" db="EMBL/GenBank/DDBJ databases">
        <authorList>
            <consortium name="Pathogen Informatics"/>
        </authorList>
    </citation>
    <scope>NUCLEOTIDE SEQUENCE [LARGE SCALE GENOMIC DNA]</scope>
    <source>
        <strain evidence="8 9">NCTC5773</strain>
    </source>
</reference>
<keyword evidence="5 8" id="KW-0378">Hydrolase</keyword>
<dbReference type="InterPro" id="IPR000587">
    <property type="entry name" value="Creatinase_N"/>
</dbReference>
<dbReference type="InterPro" id="IPR036005">
    <property type="entry name" value="Creatinase/aminopeptidase-like"/>
</dbReference>
<dbReference type="InterPro" id="IPR008007">
    <property type="entry name" value="Peptidase_M42"/>
</dbReference>
<evidence type="ECO:0000256" key="2">
    <source>
        <dbReference type="ARBA" id="ARBA00022438"/>
    </source>
</evidence>
<evidence type="ECO:0000259" key="7">
    <source>
        <dbReference type="Pfam" id="PF01321"/>
    </source>
</evidence>
<proteinExistence type="inferred from homology"/>
<protein>
    <submittedName>
        <fullName evidence="8">Metalloprotease</fullName>
        <ecNumber evidence="8">3.4.11.-</ecNumber>
    </submittedName>
</protein>
<feature type="domain" description="Peptidase M24" evidence="6">
    <location>
        <begin position="135"/>
        <end position="329"/>
    </location>
</feature>
<dbReference type="Gene3D" id="3.90.230.10">
    <property type="entry name" value="Creatinase/methionine aminopeptidase superfamily"/>
    <property type="match status" value="1"/>
</dbReference>
<dbReference type="EMBL" id="LR134141">
    <property type="protein sequence ID" value="VEA01529.1"/>
    <property type="molecule type" value="Genomic_DNA"/>
</dbReference>
<dbReference type="GO" id="GO:0008237">
    <property type="term" value="F:metallopeptidase activity"/>
    <property type="evidence" value="ECO:0007669"/>
    <property type="project" value="UniProtKB-KW"/>
</dbReference>
<keyword evidence="3 8" id="KW-0645">Protease</keyword>
<keyword evidence="8" id="KW-0482">Metalloprotease</keyword>
<dbReference type="SUPFAM" id="SSF53187">
    <property type="entry name" value="Zn-dependent exopeptidases"/>
    <property type="match status" value="1"/>
</dbReference>
<evidence type="ECO:0000313" key="8">
    <source>
        <dbReference type="EMBL" id="VEA01529.1"/>
    </source>
</evidence>
<dbReference type="GO" id="GO:0006508">
    <property type="term" value="P:proteolysis"/>
    <property type="evidence" value="ECO:0007669"/>
    <property type="project" value="UniProtKB-KW"/>
</dbReference>
<comment type="similarity">
    <text evidence="1">Belongs to the peptidase M42 family.</text>
</comment>
<dbReference type="SUPFAM" id="SSF55920">
    <property type="entry name" value="Creatinase/aminopeptidase"/>
    <property type="match status" value="1"/>
</dbReference>
<dbReference type="Pfam" id="PF01321">
    <property type="entry name" value="Creatinase_N"/>
    <property type="match status" value="1"/>
</dbReference>
<dbReference type="SUPFAM" id="SSF53092">
    <property type="entry name" value="Creatinase/prolidase N-terminal domain"/>
    <property type="match status" value="1"/>
</dbReference>
<dbReference type="InterPro" id="IPR000994">
    <property type="entry name" value="Pept_M24"/>
</dbReference>
<evidence type="ECO:0000256" key="3">
    <source>
        <dbReference type="ARBA" id="ARBA00022670"/>
    </source>
</evidence>
<organism evidence="8 9">
    <name type="scientific">Salmonella enterica subsp. salamae</name>
    <dbReference type="NCBI Taxonomy" id="59202"/>
    <lineage>
        <taxon>Bacteria</taxon>
        <taxon>Pseudomonadati</taxon>
        <taxon>Pseudomonadota</taxon>
        <taxon>Gammaproteobacteria</taxon>
        <taxon>Enterobacterales</taxon>
        <taxon>Enterobacteriaceae</taxon>
        <taxon>Salmonella</taxon>
    </lineage>
</organism>
<dbReference type="Gene3D" id="3.40.350.10">
    <property type="entry name" value="Creatinase/prolidase N-terminal domain"/>
    <property type="match status" value="1"/>
</dbReference>
<dbReference type="InterPro" id="IPR029149">
    <property type="entry name" value="Creatin/AminoP/Spt16_N"/>
</dbReference>
<evidence type="ECO:0000259" key="6">
    <source>
        <dbReference type="Pfam" id="PF00557"/>
    </source>
</evidence>
<name>A0A6D2G5V1_SALER</name>